<evidence type="ECO:0008006" key="10">
    <source>
        <dbReference type="Google" id="ProtNLM"/>
    </source>
</evidence>
<comment type="subcellular location">
    <subcellularLocation>
        <location evidence="1">Membrane</location>
        <topology evidence="1">Single-pass type I membrane protein</topology>
    </subcellularLocation>
</comment>
<keyword evidence="2 6" id="KW-0812">Transmembrane</keyword>
<organism evidence="8 9">
    <name type="scientific">Necator americanus</name>
    <name type="common">Human hookworm</name>
    <dbReference type="NCBI Taxonomy" id="51031"/>
    <lineage>
        <taxon>Eukaryota</taxon>
        <taxon>Metazoa</taxon>
        <taxon>Ecdysozoa</taxon>
        <taxon>Nematoda</taxon>
        <taxon>Chromadorea</taxon>
        <taxon>Rhabditida</taxon>
        <taxon>Rhabditina</taxon>
        <taxon>Rhabditomorpha</taxon>
        <taxon>Strongyloidea</taxon>
        <taxon>Ancylostomatidae</taxon>
        <taxon>Bunostominae</taxon>
        <taxon>Necator</taxon>
    </lineage>
</organism>
<feature type="compositionally biased region" description="Basic and acidic residues" evidence="5">
    <location>
        <begin position="401"/>
        <end position="415"/>
    </location>
</feature>
<feature type="chain" id="PRO_5045908754" description="Plexin repeat-containing domain protein" evidence="7">
    <location>
        <begin position="23"/>
        <end position="506"/>
    </location>
</feature>
<evidence type="ECO:0000256" key="1">
    <source>
        <dbReference type="ARBA" id="ARBA00004479"/>
    </source>
</evidence>
<accession>A0ABR1CUH5</accession>
<dbReference type="EMBL" id="JAVFWL010000003">
    <property type="protein sequence ID" value="KAK6741323.1"/>
    <property type="molecule type" value="Genomic_DNA"/>
</dbReference>
<dbReference type="PANTHER" id="PTHR13055:SF12">
    <property type="entry name" value="LD40707P"/>
    <property type="match status" value="1"/>
</dbReference>
<keyword evidence="3 7" id="KW-0732">Signal</keyword>
<gene>
    <name evidence="8" type="primary">Necator_chrIII.g10038</name>
    <name evidence="8" type="ORF">RB195_009273</name>
</gene>
<evidence type="ECO:0000256" key="4">
    <source>
        <dbReference type="ARBA" id="ARBA00022989"/>
    </source>
</evidence>
<evidence type="ECO:0000256" key="6">
    <source>
        <dbReference type="SAM" id="Phobius"/>
    </source>
</evidence>
<evidence type="ECO:0000313" key="9">
    <source>
        <dbReference type="Proteomes" id="UP001303046"/>
    </source>
</evidence>
<keyword evidence="9" id="KW-1185">Reference proteome</keyword>
<reference evidence="8 9" key="1">
    <citation type="submission" date="2023-08" db="EMBL/GenBank/DDBJ databases">
        <title>A Necator americanus chromosomal reference genome.</title>
        <authorList>
            <person name="Ilik V."/>
            <person name="Petrzelkova K.J."/>
            <person name="Pardy F."/>
            <person name="Fuh T."/>
            <person name="Niatou-Singa F.S."/>
            <person name="Gouil Q."/>
            <person name="Baker L."/>
            <person name="Ritchie M.E."/>
            <person name="Jex A.R."/>
            <person name="Gazzola D."/>
            <person name="Li H."/>
            <person name="Toshio Fujiwara R."/>
            <person name="Zhan B."/>
            <person name="Aroian R.V."/>
            <person name="Pafco B."/>
            <person name="Schwarz E.M."/>
        </authorList>
    </citation>
    <scope>NUCLEOTIDE SEQUENCE [LARGE SCALE GENOMIC DNA]</scope>
    <source>
        <strain evidence="8 9">Aroian</strain>
        <tissue evidence="8">Whole animal</tissue>
    </source>
</reference>
<protein>
    <recommendedName>
        <fullName evidence="10">Plexin repeat-containing domain protein</fullName>
    </recommendedName>
</protein>
<dbReference type="InterPro" id="IPR031152">
    <property type="entry name" value="PLXDC"/>
</dbReference>
<comment type="caution">
    <text evidence="8">The sequence shown here is derived from an EMBL/GenBank/DDBJ whole genome shotgun (WGS) entry which is preliminary data.</text>
</comment>
<name>A0ABR1CUH5_NECAM</name>
<dbReference type="PANTHER" id="PTHR13055">
    <property type="entry name" value="TUMOR ENDOTHELIAL MARKER 7 RELATED"/>
    <property type="match status" value="1"/>
</dbReference>
<sequence length="506" mass="57683">MLGGALLKVVLLIYFVDIIVDGFTDHNDLPLILRYEDISPMFQLLPQSKTRVRRASYKLPQEKAPEEHEGPDMWNTHIPDEVEVEKENNTVDHQYYLVTIYSNRSEQMNNYWVDIDTMLKKPGVVGNASHPLLSGTYRRAVGAKLSFKFPFYGHMMMNLTIATGGFLYVGDQTHNWLAATQYIAPLMANFHTTLDGSSILYADDGERFVVEWRKVQLREQQQAGSFTFQASLYKNGSIAFVYKNVPMNVSNISDEQHPVKCGISDAYLYHHMLMTHGTMSPKRVIYEYHRIEIPLEKVLTDTVVYLEAQPACIGFQTCESCSNATLKHFTCSWCHAKKSHGGPFCTDQGGIHRRRQHWAENNCKNQGKNMYCNAATDEDEVEDDSSTPASEKPSSPDDVIPLEKERKSEKVKGKTDGGGYAALVFMLGCSLCLVGWLAYAYYNPHTTSGQLLIKYRPSRWRVPSSHVRYSASVHIMHRSYDLFNSVHDVIPRCSVIWKRQLFLAIY</sequence>
<proteinExistence type="predicted"/>
<keyword evidence="6" id="KW-0472">Membrane</keyword>
<feature type="region of interest" description="Disordered" evidence="5">
    <location>
        <begin position="377"/>
        <end position="415"/>
    </location>
</feature>
<feature type="signal peptide" evidence="7">
    <location>
        <begin position="1"/>
        <end position="22"/>
    </location>
</feature>
<dbReference type="Proteomes" id="UP001303046">
    <property type="component" value="Unassembled WGS sequence"/>
</dbReference>
<feature type="transmembrane region" description="Helical" evidence="6">
    <location>
        <begin position="420"/>
        <end position="442"/>
    </location>
</feature>
<evidence type="ECO:0000256" key="5">
    <source>
        <dbReference type="SAM" id="MobiDB-lite"/>
    </source>
</evidence>
<evidence type="ECO:0000256" key="7">
    <source>
        <dbReference type="SAM" id="SignalP"/>
    </source>
</evidence>
<evidence type="ECO:0000256" key="2">
    <source>
        <dbReference type="ARBA" id="ARBA00022692"/>
    </source>
</evidence>
<evidence type="ECO:0000313" key="8">
    <source>
        <dbReference type="EMBL" id="KAK6741323.1"/>
    </source>
</evidence>
<evidence type="ECO:0000256" key="3">
    <source>
        <dbReference type="ARBA" id="ARBA00022729"/>
    </source>
</evidence>
<keyword evidence="4 6" id="KW-1133">Transmembrane helix</keyword>